<evidence type="ECO:0000313" key="3">
    <source>
        <dbReference type="EMBL" id="KAF3686959.1"/>
    </source>
</evidence>
<reference evidence="4" key="2">
    <citation type="submission" date="2019-02" db="EMBL/GenBank/DDBJ databases">
        <title>Opniocepnalus argus Var Kimnra genome.</title>
        <authorList>
            <person name="Zhou C."/>
            <person name="Xiao S."/>
        </authorList>
    </citation>
    <scope>NUCLEOTIDE SEQUENCE [LARGE SCALE GENOMIC DNA]</scope>
</reference>
<feature type="region of interest" description="Disordered" evidence="1">
    <location>
        <begin position="237"/>
        <end position="276"/>
    </location>
</feature>
<proteinExistence type="predicted"/>
<evidence type="ECO:0000259" key="2">
    <source>
        <dbReference type="SMART" id="SM00355"/>
    </source>
</evidence>
<evidence type="ECO:0000256" key="1">
    <source>
        <dbReference type="SAM" id="MobiDB-lite"/>
    </source>
</evidence>
<dbReference type="SMART" id="SM00355">
    <property type="entry name" value="ZnF_C2H2"/>
    <property type="match status" value="1"/>
</dbReference>
<dbReference type="InterPro" id="IPR013087">
    <property type="entry name" value="Znf_C2H2_type"/>
</dbReference>
<feature type="region of interest" description="Disordered" evidence="1">
    <location>
        <begin position="81"/>
        <end position="104"/>
    </location>
</feature>
<dbReference type="Proteomes" id="UP000503349">
    <property type="component" value="Chromosome 2"/>
</dbReference>
<dbReference type="EMBL" id="CM015713">
    <property type="protein sequence ID" value="KAF3686959.1"/>
    <property type="molecule type" value="Genomic_DNA"/>
</dbReference>
<accession>A0A6G1P9S6</accession>
<name>A0A6G1P9S6_CHAAH</name>
<feature type="domain" description="C2H2-type" evidence="2">
    <location>
        <begin position="205"/>
        <end position="228"/>
    </location>
</feature>
<evidence type="ECO:0000313" key="4">
    <source>
        <dbReference type="Proteomes" id="UP000503349"/>
    </source>
</evidence>
<feature type="compositionally biased region" description="Basic and acidic residues" evidence="1">
    <location>
        <begin position="245"/>
        <end position="257"/>
    </location>
</feature>
<keyword evidence="4" id="KW-1185">Reference proteome</keyword>
<gene>
    <name evidence="3" type="ORF">EXN66_Car002631</name>
</gene>
<reference evidence="3 4" key="1">
    <citation type="submission" date="2019-02" db="EMBL/GenBank/DDBJ databases">
        <title>Opniocepnalus argus genome.</title>
        <authorList>
            <person name="Zhou C."/>
            <person name="Xiao S."/>
        </authorList>
    </citation>
    <scope>NUCLEOTIDE SEQUENCE [LARGE SCALE GENOMIC DNA]</scope>
    <source>
        <strain evidence="3">OARG1902GOOAL</strain>
        <tissue evidence="3">Muscle</tissue>
    </source>
</reference>
<organism evidence="3 4">
    <name type="scientific">Channa argus</name>
    <name type="common">Northern snakehead</name>
    <name type="synonym">Ophicephalus argus</name>
    <dbReference type="NCBI Taxonomy" id="215402"/>
    <lineage>
        <taxon>Eukaryota</taxon>
        <taxon>Metazoa</taxon>
        <taxon>Chordata</taxon>
        <taxon>Craniata</taxon>
        <taxon>Vertebrata</taxon>
        <taxon>Euteleostomi</taxon>
        <taxon>Actinopterygii</taxon>
        <taxon>Neopterygii</taxon>
        <taxon>Teleostei</taxon>
        <taxon>Neoteleostei</taxon>
        <taxon>Acanthomorphata</taxon>
        <taxon>Anabantaria</taxon>
        <taxon>Anabantiformes</taxon>
        <taxon>Channoidei</taxon>
        <taxon>Channidae</taxon>
        <taxon>Channa</taxon>
    </lineage>
</organism>
<dbReference type="Gene3D" id="3.30.160.60">
    <property type="entry name" value="Classic Zinc Finger"/>
    <property type="match status" value="1"/>
</dbReference>
<dbReference type="InterPro" id="IPR036236">
    <property type="entry name" value="Znf_C2H2_sf"/>
</dbReference>
<sequence>MGQAFGSRKRRVIQLKGQWICKCKPKTRKPSFGGKMYYFSYVILWKKCGETKLTKKHIIAFKRVLLKETWNLQITLYNRKSKGEKKQEGEKKRRSKGNEEGEIRKRVDAGFTTVTTVHQRSDTQNFAQTEPRLKSYGKSPNNHTRRRYFMAWCTHGAASLIAKNKRSQRAIQPKEEDADIDAQFPSARYKDKHWIANFSVGQRPFKCSYCPYSASQKGNLKTHVLCVHRMPFDNSQYPDRRFKRSRPDSEIPEKNSDDAVFGVNQPTAGEDGSNGNNFAVFAAEAASYGQE</sequence>
<dbReference type="FunFam" id="3.30.160.60:FF:001673">
    <property type="entry name" value="Zinc finger protein 536"/>
    <property type="match status" value="1"/>
</dbReference>
<feature type="compositionally biased region" description="Basic and acidic residues" evidence="1">
    <location>
        <begin position="84"/>
        <end position="104"/>
    </location>
</feature>
<dbReference type="SUPFAM" id="SSF57667">
    <property type="entry name" value="beta-beta-alpha zinc fingers"/>
    <property type="match status" value="1"/>
</dbReference>
<dbReference type="AlphaFoldDB" id="A0A6G1P9S6"/>
<protein>
    <recommendedName>
        <fullName evidence="2">C2H2-type domain-containing protein</fullName>
    </recommendedName>
</protein>
<feature type="region of interest" description="Disordered" evidence="1">
    <location>
        <begin position="120"/>
        <end position="140"/>
    </location>
</feature>